<dbReference type="Gene3D" id="3.20.20.100">
    <property type="entry name" value="NADP-dependent oxidoreductase domain"/>
    <property type="match status" value="1"/>
</dbReference>
<sequence>MNYRALGKTGMKISEIGYGAWGIGQSSWIGADDNESIKALHKAIDLGLNFIDTALGYGDGHSEQLIGKVIKERSERIYVATKIPPKNKQWPAQSGVPVQETFPAEHVIACTEESLRNLGLETIDFQQFHVWSDEWVNQGDWFEAIETLKQEGKIRSFGVSINDYQPENAIKLIETGIVDTVQVIYNIFDQSPEDELFPACQRHNVGVIVRVPLDEGGLTGRITPDTIFPEGDFRNNYFRGDRKQEVFDRVQKITADLDISLEQMPETALRFILSHPAVSTVIPGMRSVRHAEMNCRVGDGKGLSPEQLEKLKPHRWIRNFYKQ</sequence>
<dbReference type="CDD" id="cd19086">
    <property type="entry name" value="AKR_AKR11C1"/>
    <property type="match status" value="1"/>
</dbReference>
<dbReference type="EMBL" id="JBHMAF010000068">
    <property type="protein sequence ID" value="MFB9759310.1"/>
    <property type="molecule type" value="Genomic_DNA"/>
</dbReference>
<dbReference type="RefSeq" id="WP_379949610.1">
    <property type="nucleotide sequence ID" value="NZ_JBHMAF010000068.1"/>
</dbReference>
<dbReference type="InterPro" id="IPR053135">
    <property type="entry name" value="AKR2_Oxidoreductase"/>
</dbReference>
<dbReference type="SUPFAM" id="SSF51430">
    <property type="entry name" value="NAD(P)-linked oxidoreductase"/>
    <property type="match status" value="1"/>
</dbReference>
<dbReference type="Proteomes" id="UP001589609">
    <property type="component" value="Unassembled WGS sequence"/>
</dbReference>
<evidence type="ECO:0000313" key="3">
    <source>
        <dbReference type="Proteomes" id="UP001589609"/>
    </source>
</evidence>
<protein>
    <submittedName>
        <fullName evidence="2">Aldo/keto reductase</fullName>
        <ecNumber evidence="2">1.1.1.-</ecNumber>
    </submittedName>
</protein>
<gene>
    <name evidence="2" type="ORF">ACFFMS_12760</name>
</gene>
<name>A0ABV5WFH0_9BACI</name>
<dbReference type="GO" id="GO:0016491">
    <property type="term" value="F:oxidoreductase activity"/>
    <property type="evidence" value="ECO:0007669"/>
    <property type="project" value="UniProtKB-KW"/>
</dbReference>
<reference evidence="2 3" key="1">
    <citation type="submission" date="2024-09" db="EMBL/GenBank/DDBJ databases">
        <authorList>
            <person name="Sun Q."/>
            <person name="Mori K."/>
        </authorList>
    </citation>
    <scope>NUCLEOTIDE SEQUENCE [LARGE SCALE GENOMIC DNA]</scope>
    <source>
        <strain evidence="2 3">JCM 11201</strain>
    </source>
</reference>
<dbReference type="EC" id="1.1.1.-" evidence="2"/>
<dbReference type="PANTHER" id="PTHR43312:SF1">
    <property type="entry name" value="NADP-DEPENDENT OXIDOREDUCTASE DOMAIN-CONTAINING PROTEIN"/>
    <property type="match status" value="1"/>
</dbReference>
<dbReference type="InterPro" id="IPR023210">
    <property type="entry name" value="NADP_OxRdtase_dom"/>
</dbReference>
<organism evidence="2 3">
    <name type="scientific">Ectobacillus funiculus</name>
    <dbReference type="NCBI Taxonomy" id="137993"/>
    <lineage>
        <taxon>Bacteria</taxon>
        <taxon>Bacillati</taxon>
        <taxon>Bacillota</taxon>
        <taxon>Bacilli</taxon>
        <taxon>Bacillales</taxon>
        <taxon>Bacillaceae</taxon>
        <taxon>Ectobacillus</taxon>
    </lineage>
</organism>
<accession>A0ABV5WFH0</accession>
<comment type="caution">
    <text evidence="2">The sequence shown here is derived from an EMBL/GenBank/DDBJ whole genome shotgun (WGS) entry which is preliminary data.</text>
</comment>
<proteinExistence type="predicted"/>
<evidence type="ECO:0000313" key="2">
    <source>
        <dbReference type="EMBL" id="MFB9759310.1"/>
    </source>
</evidence>
<keyword evidence="2" id="KW-0560">Oxidoreductase</keyword>
<evidence type="ECO:0000259" key="1">
    <source>
        <dbReference type="Pfam" id="PF00248"/>
    </source>
</evidence>
<dbReference type="PANTHER" id="PTHR43312">
    <property type="entry name" value="D-THREO-ALDOSE 1-DEHYDROGENASE"/>
    <property type="match status" value="1"/>
</dbReference>
<dbReference type="Pfam" id="PF00248">
    <property type="entry name" value="Aldo_ket_red"/>
    <property type="match status" value="1"/>
</dbReference>
<feature type="domain" description="NADP-dependent oxidoreductase" evidence="1">
    <location>
        <begin position="15"/>
        <end position="312"/>
    </location>
</feature>
<keyword evidence="3" id="KW-1185">Reference proteome</keyword>
<dbReference type="InterPro" id="IPR036812">
    <property type="entry name" value="NAD(P)_OxRdtase_dom_sf"/>
</dbReference>